<keyword evidence="1" id="KW-0812">Transmembrane</keyword>
<feature type="transmembrane region" description="Helical" evidence="1">
    <location>
        <begin position="163"/>
        <end position="190"/>
    </location>
</feature>
<evidence type="ECO:0000313" key="2">
    <source>
        <dbReference type="EMBL" id="QCP36850.1"/>
    </source>
</evidence>
<feature type="transmembrane region" description="Helical" evidence="1">
    <location>
        <begin position="120"/>
        <end position="143"/>
    </location>
</feature>
<feature type="transmembrane region" description="Helical" evidence="1">
    <location>
        <begin position="87"/>
        <end position="108"/>
    </location>
</feature>
<keyword evidence="1" id="KW-0472">Membrane</keyword>
<dbReference type="GO" id="GO:0022857">
    <property type="term" value="F:transmembrane transporter activity"/>
    <property type="evidence" value="ECO:0007669"/>
    <property type="project" value="InterPro"/>
</dbReference>
<dbReference type="AlphaFoldDB" id="A0A4V1EGQ0"/>
<keyword evidence="1" id="KW-1133">Transmembrane helix</keyword>
<keyword evidence="3" id="KW-1185">Reference proteome</keyword>
<proteinExistence type="predicted"/>
<gene>
    <name evidence="2" type="ORF">AR1Y2_3396</name>
</gene>
<dbReference type="Gene3D" id="1.10.1760.20">
    <property type="match status" value="1"/>
</dbReference>
<dbReference type="InterPro" id="IPR024529">
    <property type="entry name" value="ECF_trnsprt_substrate-spec"/>
</dbReference>
<dbReference type="KEGG" id="arf:AR1Y2_3396"/>
<evidence type="ECO:0000256" key="1">
    <source>
        <dbReference type="SAM" id="Phobius"/>
    </source>
</evidence>
<feature type="transmembrane region" description="Helical" evidence="1">
    <location>
        <begin position="12"/>
        <end position="32"/>
    </location>
</feature>
<reference evidence="2 3" key="1">
    <citation type="submission" date="2019-05" db="EMBL/GenBank/DDBJ databases">
        <title>Complete genome sequencing of Anaerostipes rhamnosivorans.</title>
        <authorList>
            <person name="Bui T.P.N."/>
            <person name="de Vos W.M."/>
        </authorList>
    </citation>
    <scope>NUCLEOTIDE SEQUENCE [LARGE SCALE GENOMIC DNA]</scope>
    <source>
        <strain evidence="2 3">1y2</strain>
    </source>
</reference>
<dbReference type="EMBL" id="CP040058">
    <property type="protein sequence ID" value="QCP36850.1"/>
    <property type="molecule type" value="Genomic_DNA"/>
</dbReference>
<evidence type="ECO:0000313" key="3">
    <source>
        <dbReference type="Proteomes" id="UP000298653"/>
    </source>
</evidence>
<name>A0A4V1EGQ0_9FIRM</name>
<dbReference type="Proteomes" id="UP000298653">
    <property type="component" value="Chromosome"/>
</dbReference>
<dbReference type="Pfam" id="PF12822">
    <property type="entry name" value="ECF_trnsprt"/>
    <property type="match status" value="1"/>
</dbReference>
<feature type="transmembrane region" description="Helical" evidence="1">
    <location>
        <begin position="44"/>
        <end position="67"/>
    </location>
</feature>
<protein>
    <submittedName>
        <fullName evidence="2">Substrate-specific component PanT of predicted pantothenate ECF transporter</fullName>
    </submittedName>
</protein>
<dbReference type="RefSeq" id="WP_243118792.1">
    <property type="nucleotide sequence ID" value="NZ_CP040058.1"/>
</dbReference>
<sequence length="200" mass="21562">MGNKKVLRVVQIALFIAIIFIMTFTPLGYLRLGLLEVSLLTIPVGVGAMIFSPAAGAVLGLAFGLISFARFFGMNPFGAVLVGINPFYAFLVAVPTRALMGFLTGVIFKTLKRGGQAKTSYYYVAGFCAPFLNTVFFMGVMVLCYWNTEYFQNLNSTMGNLNPLMFICAFVGVNAVIEILAGSIVGGTVARVLHKALKNT</sequence>
<accession>A0A4V1EGQ0</accession>
<organism evidence="2 3">
    <name type="scientific">Anaerostipes rhamnosivorans</name>
    <dbReference type="NCBI Taxonomy" id="1229621"/>
    <lineage>
        <taxon>Bacteria</taxon>
        <taxon>Bacillati</taxon>
        <taxon>Bacillota</taxon>
        <taxon>Clostridia</taxon>
        <taxon>Lachnospirales</taxon>
        <taxon>Lachnospiraceae</taxon>
        <taxon>Anaerostipes</taxon>
    </lineage>
</organism>